<comment type="caution">
    <text evidence="1">The sequence shown here is derived from an EMBL/GenBank/DDBJ whole genome shotgun (WGS) entry which is preliminary data.</text>
</comment>
<sequence length="367" mass="42494">MTYEGFKDEIVFDLKKIRDEGKINSTEVELIAKELLDNGDNKDHSYLGEQRTVIEYSSYGSKLKNGVGYCFGVFYDKDDKEAKRERKESIERQIEIKNSLDFYQQAPFLTIAKDLLKLIKEDKIERLIFLTAYDERKFPNGDKRKIEIFHNTFAEFAKLHKIECDTKPYEGIHGAELSNVKIKLIELQLIPFDSETQQGTKNASDFDIFIDDNPNICESLIEAMEEERLEWKDHADECYGCSDCHDPETMNITIIAPYYPAVENQHHKEVTLVKNEVSDLKKEDFSVGEEEQDAPKLLKCDKCKSDDTGWFLENCEDCCGTPYGQECCPQYPNVKFRNISDSELIAEIKKRMKKTLDNLKAGNEDDK</sequence>
<keyword evidence="2" id="KW-1185">Reference proteome</keyword>
<feature type="non-terminal residue" evidence="1">
    <location>
        <position position="367"/>
    </location>
</feature>
<proteinExistence type="predicted"/>
<dbReference type="OrthoDB" id="2445969at2759"/>
<organism evidence="1 2">
    <name type="scientific">Funneliformis geosporum</name>
    <dbReference type="NCBI Taxonomy" id="1117311"/>
    <lineage>
        <taxon>Eukaryota</taxon>
        <taxon>Fungi</taxon>
        <taxon>Fungi incertae sedis</taxon>
        <taxon>Mucoromycota</taxon>
        <taxon>Glomeromycotina</taxon>
        <taxon>Glomeromycetes</taxon>
        <taxon>Glomerales</taxon>
        <taxon>Glomeraceae</taxon>
        <taxon>Funneliformis</taxon>
    </lineage>
</organism>
<name>A0A9W4SJI9_9GLOM</name>
<protein>
    <submittedName>
        <fullName evidence="1">8033_t:CDS:1</fullName>
    </submittedName>
</protein>
<evidence type="ECO:0000313" key="1">
    <source>
        <dbReference type="EMBL" id="CAI2172220.1"/>
    </source>
</evidence>
<dbReference type="AlphaFoldDB" id="A0A9W4SJI9"/>
<dbReference type="EMBL" id="CAMKVN010000911">
    <property type="protein sequence ID" value="CAI2172220.1"/>
    <property type="molecule type" value="Genomic_DNA"/>
</dbReference>
<accession>A0A9W4SJI9</accession>
<dbReference type="Proteomes" id="UP001153678">
    <property type="component" value="Unassembled WGS sequence"/>
</dbReference>
<evidence type="ECO:0000313" key="2">
    <source>
        <dbReference type="Proteomes" id="UP001153678"/>
    </source>
</evidence>
<gene>
    <name evidence="1" type="ORF">FWILDA_LOCUS5470</name>
</gene>
<reference evidence="1" key="1">
    <citation type="submission" date="2022-08" db="EMBL/GenBank/DDBJ databases">
        <authorList>
            <person name="Kallberg Y."/>
            <person name="Tangrot J."/>
            <person name="Rosling A."/>
        </authorList>
    </citation>
    <scope>NUCLEOTIDE SEQUENCE</scope>
    <source>
        <strain evidence="1">Wild A</strain>
    </source>
</reference>